<evidence type="ECO:0000313" key="11">
    <source>
        <dbReference type="Proteomes" id="UP000027153"/>
    </source>
</evidence>
<evidence type="ECO:0000256" key="7">
    <source>
        <dbReference type="ARBA" id="ARBA00023010"/>
    </source>
</evidence>
<comment type="function">
    <text evidence="9">Part of the twin-arginine translocation (Tat) system that transports large folded proteins containing a characteristic twin-arginine motif in their signal peptide across membranes. TatA could form the protein-conducting channel of the Tat system.</text>
</comment>
<keyword evidence="6 9" id="KW-1133">Transmembrane helix</keyword>
<dbReference type="Gene3D" id="1.20.5.3310">
    <property type="match status" value="1"/>
</dbReference>
<organism evidence="10 11">
    <name type="scientific">Candidatus Methanoperedens nitratireducens</name>
    <dbReference type="NCBI Taxonomy" id="1392998"/>
    <lineage>
        <taxon>Archaea</taxon>
        <taxon>Methanobacteriati</taxon>
        <taxon>Methanobacteriota</taxon>
        <taxon>Stenosarchaea group</taxon>
        <taxon>Methanomicrobia</taxon>
        <taxon>Methanosarcinales</taxon>
        <taxon>ANME-2 cluster</taxon>
        <taxon>Candidatus Methanoperedentaceae</taxon>
        <taxon>Candidatus Methanoperedens</taxon>
    </lineage>
</organism>
<evidence type="ECO:0000256" key="1">
    <source>
        <dbReference type="ARBA" id="ARBA00004162"/>
    </source>
</evidence>
<comment type="caution">
    <text evidence="10">The sequence shown here is derived from an EMBL/GenBank/DDBJ whole genome shotgun (WGS) entry which is preliminary data.</text>
</comment>
<dbReference type="PANTHER" id="PTHR42982:SF1">
    <property type="entry name" value="SEC-INDEPENDENT PROTEIN TRANSLOCASE PROTEIN TATA"/>
    <property type="match status" value="1"/>
</dbReference>
<keyword evidence="7 9" id="KW-0811">Translocation</keyword>
<dbReference type="RefSeq" id="WP_048093915.1">
    <property type="nucleotide sequence ID" value="NZ_JMIY01000008.1"/>
</dbReference>
<dbReference type="InterPro" id="IPR006312">
    <property type="entry name" value="TatA/E"/>
</dbReference>
<keyword evidence="5 9" id="KW-0653">Protein transport</keyword>
<protein>
    <recommendedName>
        <fullName evidence="9">Sec-independent protein translocase protein TatA</fullName>
    </recommendedName>
</protein>
<dbReference type="InterPro" id="IPR003369">
    <property type="entry name" value="TatA/B/E"/>
</dbReference>
<accession>A0A062V4S1</accession>
<dbReference type="EMBL" id="JMIY01000008">
    <property type="protein sequence ID" value="KCZ70385.1"/>
    <property type="molecule type" value="Genomic_DNA"/>
</dbReference>
<evidence type="ECO:0000313" key="10">
    <source>
        <dbReference type="EMBL" id="KCZ70385.1"/>
    </source>
</evidence>
<dbReference type="PATRIC" id="fig|1392998.3.peg.3291"/>
<keyword evidence="2 9" id="KW-0813">Transport</keyword>
<dbReference type="AlphaFoldDB" id="A0A062V4S1"/>
<reference evidence="10 11" key="1">
    <citation type="journal article" date="2013" name="Nature">
        <title>Anaerobic oxidation of methane coupled to nitrate reduction in a novel archaeal lineage.</title>
        <authorList>
            <person name="Haroon M.F."/>
            <person name="Hu S."/>
            <person name="Shi Y."/>
            <person name="Imelfort M."/>
            <person name="Keller J."/>
            <person name="Hugenholtz P."/>
            <person name="Yuan Z."/>
            <person name="Tyson G.W."/>
        </authorList>
    </citation>
    <scope>NUCLEOTIDE SEQUENCE [LARGE SCALE GENOMIC DNA]</scope>
    <source>
        <strain evidence="10 11">ANME-2d</strain>
    </source>
</reference>
<dbReference type="HAMAP" id="MF_00236">
    <property type="entry name" value="TatA_E"/>
    <property type="match status" value="1"/>
</dbReference>
<evidence type="ECO:0000256" key="2">
    <source>
        <dbReference type="ARBA" id="ARBA00022448"/>
    </source>
</evidence>
<dbReference type="GO" id="GO:0033281">
    <property type="term" value="C:TAT protein transport complex"/>
    <property type="evidence" value="ECO:0007669"/>
    <property type="project" value="UniProtKB-UniRule"/>
</dbReference>
<keyword evidence="3 9" id="KW-1003">Cell membrane</keyword>
<evidence type="ECO:0000256" key="4">
    <source>
        <dbReference type="ARBA" id="ARBA00022692"/>
    </source>
</evidence>
<name>A0A062V4S1_9EURY</name>
<evidence type="ECO:0000256" key="9">
    <source>
        <dbReference type="HAMAP-Rule" id="MF_00236"/>
    </source>
</evidence>
<dbReference type="NCBIfam" id="TIGR01411">
    <property type="entry name" value="tatAE"/>
    <property type="match status" value="1"/>
</dbReference>
<comment type="subunit">
    <text evidence="9">Forms a complex with TatC.</text>
</comment>
<comment type="similarity">
    <text evidence="9">Belongs to the TatA/E family.</text>
</comment>
<dbReference type="OrthoDB" id="27754at2157"/>
<dbReference type="Proteomes" id="UP000027153">
    <property type="component" value="Unassembled WGS sequence"/>
</dbReference>
<sequence length="97" mass="10716">MIGPQELILVFLVIVLLFGASKLPELARSMGKASGEFKKAQIETANEMRKLEAPIQESKNIQQHIQKLATDLGINTDGKDESKILEEIKAGLKKSRV</sequence>
<evidence type="ECO:0000256" key="3">
    <source>
        <dbReference type="ARBA" id="ARBA00022475"/>
    </source>
</evidence>
<evidence type="ECO:0000256" key="8">
    <source>
        <dbReference type="ARBA" id="ARBA00023136"/>
    </source>
</evidence>
<dbReference type="GO" id="GO:0043953">
    <property type="term" value="P:protein transport by the Tat complex"/>
    <property type="evidence" value="ECO:0007669"/>
    <property type="project" value="UniProtKB-UniRule"/>
</dbReference>
<evidence type="ECO:0000256" key="5">
    <source>
        <dbReference type="ARBA" id="ARBA00022927"/>
    </source>
</evidence>
<comment type="subcellular location">
    <subcellularLocation>
        <location evidence="1 9">Cell membrane</location>
        <topology evidence="1 9">Single-pass membrane protein</topology>
    </subcellularLocation>
</comment>
<evidence type="ECO:0000256" key="6">
    <source>
        <dbReference type="ARBA" id="ARBA00022989"/>
    </source>
</evidence>
<keyword evidence="11" id="KW-1185">Reference proteome</keyword>
<dbReference type="GO" id="GO:0008320">
    <property type="term" value="F:protein transmembrane transporter activity"/>
    <property type="evidence" value="ECO:0007669"/>
    <property type="project" value="UniProtKB-UniRule"/>
</dbReference>
<dbReference type="Pfam" id="PF02416">
    <property type="entry name" value="TatA_B_E"/>
    <property type="match status" value="1"/>
</dbReference>
<gene>
    <name evidence="9" type="primary">tatA</name>
    <name evidence="10" type="ORF">ANME2D_03300</name>
</gene>
<keyword evidence="8 9" id="KW-0472">Membrane</keyword>
<keyword evidence="4 9" id="KW-0812">Transmembrane</keyword>
<proteinExistence type="inferred from homology"/>
<dbReference type="PANTHER" id="PTHR42982">
    <property type="entry name" value="SEC-INDEPENDENT PROTEIN TRANSLOCASE PROTEIN TATA"/>
    <property type="match status" value="1"/>
</dbReference>